<protein>
    <recommendedName>
        <fullName evidence="5">Deazaflavin-dependent oxidoreductase, nitroreductase family</fullName>
    </recommendedName>
</protein>
<name>A0ABM8G1K1_9CELL</name>
<dbReference type="Gene3D" id="2.30.110.10">
    <property type="entry name" value="Electron Transport, Fmn-binding Protein, Chain A"/>
    <property type="match status" value="1"/>
</dbReference>
<evidence type="ECO:0000256" key="2">
    <source>
        <dbReference type="ARBA" id="ARBA00049106"/>
    </source>
</evidence>
<gene>
    <name evidence="3" type="ORF">GCM10025865_12060</name>
</gene>
<dbReference type="PANTHER" id="PTHR39428:SF1">
    <property type="entry name" value="F420H(2)-DEPENDENT QUINONE REDUCTASE RV1261C"/>
    <property type="match status" value="1"/>
</dbReference>
<evidence type="ECO:0000313" key="3">
    <source>
        <dbReference type="EMBL" id="BDZ41907.1"/>
    </source>
</evidence>
<dbReference type="InterPro" id="IPR004378">
    <property type="entry name" value="F420H2_quin_Rdtase"/>
</dbReference>
<keyword evidence="4" id="KW-1185">Reference proteome</keyword>
<evidence type="ECO:0000313" key="4">
    <source>
        <dbReference type="Proteomes" id="UP001321475"/>
    </source>
</evidence>
<accession>A0ABM8G1K1</accession>
<dbReference type="SUPFAM" id="SSF50475">
    <property type="entry name" value="FMN-binding split barrel"/>
    <property type="match status" value="1"/>
</dbReference>
<proteinExistence type="inferred from homology"/>
<sequence>MSDWNQKIIDEFRSNGGTVETAGFGRGLILVHHVGAKSGTERITPLAAIPQDDGTWLIAASKAGADTNPDWFHNLVAHPDITIETPDAEGISTVEVRATVLPDDERDAGWAQFTAMSDGFKGYEAKTSRVIPVVRLSRR</sequence>
<organism evidence="3 4">
    <name type="scientific">Paraoerskovia sediminicola</name>
    <dbReference type="NCBI Taxonomy" id="1138587"/>
    <lineage>
        <taxon>Bacteria</taxon>
        <taxon>Bacillati</taxon>
        <taxon>Actinomycetota</taxon>
        <taxon>Actinomycetes</taxon>
        <taxon>Micrococcales</taxon>
        <taxon>Cellulomonadaceae</taxon>
        <taxon>Paraoerskovia</taxon>
    </lineage>
</organism>
<dbReference type="EMBL" id="AP027729">
    <property type="protein sequence ID" value="BDZ41907.1"/>
    <property type="molecule type" value="Genomic_DNA"/>
</dbReference>
<dbReference type="Proteomes" id="UP001321475">
    <property type="component" value="Chromosome"/>
</dbReference>
<dbReference type="InterPro" id="IPR012349">
    <property type="entry name" value="Split_barrel_FMN-bd"/>
</dbReference>
<dbReference type="Pfam" id="PF04075">
    <property type="entry name" value="F420H2_quin_red"/>
    <property type="match status" value="1"/>
</dbReference>
<dbReference type="RefSeq" id="WP_286218981.1">
    <property type="nucleotide sequence ID" value="NZ_AP027729.1"/>
</dbReference>
<evidence type="ECO:0008006" key="5">
    <source>
        <dbReference type="Google" id="ProtNLM"/>
    </source>
</evidence>
<reference evidence="4" key="1">
    <citation type="journal article" date="2019" name="Int. J. Syst. Evol. Microbiol.">
        <title>The Global Catalogue of Microorganisms (GCM) 10K type strain sequencing project: providing services to taxonomists for standard genome sequencing and annotation.</title>
        <authorList>
            <consortium name="The Broad Institute Genomics Platform"/>
            <consortium name="The Broad Institute Genome Sequencing Center for Infectious Disease"/>
            <person name="Wu L."/>
            <person name="Ma J."/>
        </authorList>
    </citation>
    <scope>NUCLEOTIDE SEQUENCE [LARGE SCALE GENOMIC DNA]</scope>
    <source>
        <strain evidence="4">NBRC 108565</strain>
    </source>
</reference>
<comment type="catalytic activity">
    <reaction evidence="2">
        <text>oxidized coenzyme F420-(gamma-L-Glu)(n) + a quinol + H(+) = reduced coenzyme F420-(gamma-L-Glu)(n) + a quinone</text>
        <dbReference type="Rhea" id="RHEA:39663"/>
        <dbReference type="Rhea" id="RHEA-COMP:12939"/>
        <dbReference type="Rhea" id="RHEA-COMP:14378"/>
        <dbReference type="ChEBI" id="CHEBI:15378"/>
        <dbReference type="ChEBI" id="CHEBI:24646"/>
        <dbReference type="ChEBI" id="CHEBI:132124"/>
        <dbReference type="ChEBI" id="CHEBI:133980"/>
        <dbReference type="ChEBI" id="CHEBI:139511"/>
    </reaction>
</comment>
<evidence type="ECO:0000256" key="1">
    <source>
        <dbReference type="ARBA" id="ARBA00008710"/>
    </source>
</evidence>
<dbReference type="NCBIfam" id="TIGR00026">
    <property type="entry name" value="hi_GC_TIGR00026"/>
    <property type="match status" value="1"/>
</dbReference>
<comment type="similarity">
    <text evidence="1">Belongs to the F420H(2)-dependent quinone reductase family.</text>
</comment>
<dbReference type="PANTHER" id="PTHR39428">
    <property type="entry name" value="F420H(2)-DEPENDENT QUINONE REDUCTASE RV1261C"/>
    <property type="match status" value="1"/>
</dbReference>